<dbReference type="InterPro" id="IPR004107">
    <property type="entry name" value="Integrase_SAM-like_N"/>
</dbReference>
<gene>
    <name evidence="7" type="ORF">AVDCRST_MAG58-127</name>
</gene>
<evidence type="ECO:0000313" key="7">
    <source>
        <dbReference type="EMBL" id="CAA9442901.1"/>
    </source>
</evidence>
<dbReference type="Gene3D" id="1.10.150.130">
    <property type="match status" value="1"/>
</dbReference>
<feature type="domain" description="Core-binding (CB)" evidence="6">
    <location>
        <begin position="71"/>
        <end position="154"/>
    </location>
</feature>
<dbReference type="AlphaFoldDB" id="A0A6J4QFR1"/>
<dbReference type="Pfam" id="PF14659">
    <property type="entry name" value="Phage_int_SAM_3"/>
    <property type="match status" value="1"/>
</dbReference>
<dbReference type="InterPro" id="IPR050090">
    <property type="entry name" value="Tyrosine_recombinase_XerCD"/>
</dbReference>
<protein>
    <submittedName>
        <fullName evidence="7">Integrase</fullName>
    </submittedName>
</protein>
<dbReference type="InterPro" id="IPR013762">
    <property type="entry name" value="Integrase-like_cat_sf"/>
</dbReference>
<evidence type="ECO:0000256" key="1">
    <source>
        <dbReference type="ARBA" id="ARBA00022908"/>
    </source>
</evidence>
<evidence type="ECO:0000259" key="6">
    <source>
        <dbReference type="PROSITE" id="PS51900"/>
    </source>
</evidence>
<dbReference type="GO" id="GO:0015074">
    <property type="term" value="P:DNA integration"/>
    <property type="evidence" value="ECO:0007669"/>
    <property type="project" value="UniProtKB-KW"/>
</dbReference>
<dbReference type="InterPro" id="IPR002104">
    <property type="entry name" value="Integrase_catalytic"/>
</dbReference>
<dbReference type="PANTHER" id="PTHR30349">
    <property type="entry name" value="PHAGE INTEGRASE-RELATED"/>
    <property type="match status" value="1"/>
</dbReference>
<evidence type="ECO:0000256" key="4">
    <source>
        <dbReference type="PROSITE-ProRule" id="PRU01248"/>
    </source>
</evidence>
<dbReference type="InterPro" id="IPR010998">
    <property type="entry name" value="Integrase_recombinase_N"/>
</dbReference>
<dbReference type="PANTHER" id="PTHR30349:SF91">
    <property type="entry name" value="INTA PROTEIN"/>
    <property type="match status" value="1"/>
</dbReference>
<accession>A0A6J4QFR1</accession>
<dbReference type="Gene3D" id="1.10.443.10">
    <property type="entry name" value="Intergrase catalytic core"/>
    <property type="match status" value="1"/>
</dbReference>
<dbReference type="PROSITE" id="PS51900">
    <property type="entry name" value="CB"/>
    <property type="match status" value="1"/>
</dbReference>
<feature type="domain" description="Tyr recombinase" evidence="5">
    <location>
        <begin position="175"/>
        <end position="372"/>
    </location>
</feature>
<evidence type="ECO:0000259" key="5">
    <source>
        <dbReference type="PROSITE" id="PS51898"/>
    </source>
</evidence>
<organism evidence="7">
    <name type="scientific">uncultured Rubrobacteraceae bacterium</name>
    <dbReference type="NCBI Taxonomy" id="349277"/>
    <lineage>
        <taxon>Bacteria</taxon>
        <taxon>Bacillati</taxon>
        <taxon>Actinomycetota</taxon>
        <taxon>Rubrobacteria</taxon>
        <taxon>Rubrobacterales</taxon>
        <taxon>Rubrobacteraceae</taxon>
        <taxon>environmental samples</taxon>
    </lineage>
</organism>
<evidence type="ECO:0000256" key="3">
    <source>
        <dbReference type="ARBA" id="ARBA00023172"/>
    </source>
</evidence>
<evidence type="ECO:0000256" key="2">
    <source>
        <dbReference type="ARBA" id="ARBA00023125"/>
    </source>
</evidence>
<dbReference type="EMBL" id="CADCVF010000002">
    <property type="protein sequence ID" value="CAA9442901.1"/>
    <property type="molecule type" value="Genomic_DNA"/>
</dbReference>
<dbReference type="GO" id="GO:0003677">
    <property type="term" value="F:DNA binding"/>
    <property type="evidence" value="ECO:0007669"/>
    <property type="project" value="UniProtKB-UniRule"/>
</dbReference>
<dbReference type="CDD" id="cd01189">
    <property type="entry name" value="INT_ICEBs1_C_like"/>
    <property type="match status" value="1"/>
</dbReference>
<dbReference type="Pfam" id="PF00589">
    <property type="entry name" value="Phage_integrase"/>
    <property type="match status" value="1"/>
</dbReference>
<keyword evidence="3" id="KW-0233">DNA recombination</keyword>
<dbReference type="SUPFAM" id="SSF56349">
    <property type="entry name" value="DNA breaking-rejoining enzymes"/>
    <property type="match status" value="1"/>
</dbReference>
<reference evidence="7" key="1">
    <citation type="submission" date="2020-02" db="EMBL/GenBank/DDBJ databases">
        <authorList>
            <person name="Meier V. D."/>
        </authorList>
    </citation>
    <scope>NUCLEOTIDE SEQUENCE</scope>
    <source>
        <strain evidence="7">AVDCRST_MAG58</strain>
    </source>
</reference>
<dbReference type="InterPro" id="IPR011010">
    <property type="entry name" value="DNA_brk_join_enz"/>
</dbReference>
<name>A0A6J4QFR1_9ACTN</name>
<dbReference type="GO" id="GO:0006310">
    <property type="term" value="P:DNA recombination"/>
    <property type="evidence" value="ECO:0007669"/>
    <property type="project" value="UniProtKB-KW"/>
</dbReference>
<dbReference type="PROSITE" id="PS51898">
    <property type="entry name" value="TYR_RECOMBINASE"/>
    <property type="match status" value="1"/>
</dbReference>
<keyword evidence="2 4" id="KW-0238">DNA-binding</keyword>
<keyword evidence="1" id="KW-0229">DNA integration</keyword>
<sequence length="379" mass="42258">MAKKNGNGEGSIYPHKKNGKKVGYRGAYWVQTAEGPKRRYVSGKTREEVRHKLTKAMADRDGGLIFDAGNLTLGEYLNKWLDGAVRDTVKQNAWENYEYVSRVHLIPALGSLKLKAITPAHVQVLYRSKLNSGLSGRTVKLIHTVLNKSLKYAVRHGLIPRNSCEAVTPPRIMKKEIKALSPQEAKRLLEAAKGERFEALYVLAITAGLREGELLGLRWQDVNLDAETLSVRQQLTRTRSGLSFTSPKGDKSRSIRLASHTVRVLKNHNIAQEEEQLKAGSLWQDTRLVFTTKVGTPVDVGNLTYRSFRPLLERAGLPKIRIHDLRHTFATLLLSKGTHPKIVQEMLGHANIAMTLDTDSHVLPTMQDEAIAALEGALT</sequence>
<proteinExistence type="predicted"/>
<dbReference type="InterPro" id="IPR044068">
    <property type="entry name" value="CB"/>
</dbReference>